<dbReference type="AlphaFoldDB" id="A0A8T1Q953"/>
<comment type="caution">
    <text evidence="1">The sequence shown here is derived from an EMBL/GenBank/DDBJ whole genome shotgun (WGS) entry which is preliminary data.</text>
</comment>
<accession>A0A8T1Q953</accession>
<keyword evidence="2" id="KW-1185">Reference proteome</keyword>
<gene>
    <name evidence="1" type="ORF">CIPAW_06G075800</name>
</gene>
<protein>
    <submittedName>
        <fullName evidence="1">Uncharacterized protein</fullName>
    </submittedName>
</protein>
<organism evidence="1 2">
    <name type="scientific">Carya illinoinensis</name>
    <name type="common">Pecan</name>
    <dbReference type="NCBI Taxonomy" id="32201"/>
    <lineage>
        <taxon>Eukaryota</taxon>
        <taxon>Viridiplantae</taxon>
        <taxon>Streptophyta</taxon>
        <taxon>Embryophyta</taxon>
        <taxon>Tracheophyta</taxon>
        <taxon>Spermatophyta</taxon>
        <taxon>Magnoliopsida</taxon>
        <taxon>eudicotyledons</taxon>
        <taxon>Gunneridae</taxon>
        <taxon>Pentapetalae</taxon>
        <taxon>rosids</taxon>
        <taxon>fabids</taxon>
        <taxon>Fagales</taxon>
        <taxon>Juglandaceae</taxon>
        <taxon>Carya</taxon>
    </lineage>
</organism>
<dbReference type="EMBL" id="CM031814">
    <property type="protein sequence ID" value="KAG6650914.1"/>
    <property type="molecule type" value="Genomic_DNA"/>
</dbReference>
<evidence type="ECO:0000313" key="1">
    <source>
        <dbReference type="EMBL" id="KAG6650913.1"/>
    </source>
</evidence>
<reference evidence="1" key="1">
    <citation type="submission" date="2020-12" db="EMBL/GenBank/DDBJ databases">
        <title>WGS assembly of Carya illinoinensis cv. Pawnee.</title>
        <authorList>
            <person name="Platts A."/>
            <person name="Shu S."/>
            <person name="Wright S."/>
            <person name="Barry K."/>
            <person name="Edger P."/>
            <person name="Pires J.C."/>
            <person name="Schmutz J."/>
        </authorList>
    </citation>
    <scope>NUCLEOTIDE SEQUENCE</scope>
    <source>
        <tissue evidence="1">Leaf</tissue>
    </source>
</reference>
<sequence length="136" mass="14987">MTPGTRGITSYSCSPTSFSSFSYDEHDYISNAKRYIENQCQKGGQPLPIAEIEEISVKNRNSASTTNQMSLPALITYCHDYQPEELLSSKIQSLCPMITGNVCCTEAQFDTLLTQVQQVPVYKEPTLVIPGTPGIV</sequence>
<dbReference type="EMBL" id="CM031814">
    <property type="protein sequence ID" value="KAG6650913.1"/>
    <property type="molecule type" value="Genomic_DNA"/>
</dbReference>
<dbReference type="Proteomes" id="UP000811609">
    <property type="component" value="Chromosome 6"/>
</dbReference>
<evidence type="ECO:0000313" key="2">
    <source>
        <dbReference type="Proteomes" id="UP000811609"/>
    </source>
</evidence>
<name>A0A8T1Q953_CARIL</name>
<proteinExistence type="predicted"/>